<evidence type="ECO:0000256" key="3">
    <source>
        <dbReference type="ARBA" id="ARBA00022801"/>
    </source>
</evidence>
<evidence type="ECO:0000256" key="4">
    <source>
        <dbReference type="ARBA" id="ARBA00022912"/>
    </source>
</evidence>
<dbReference type="GO" id="GO:0043409">
    <property type="term" value="P:negative regulation of MAPK cascade"/>
    <property type="evidence" value="ECO:0007669"/>
    <property type="project" value="TreeGrafter"/>
</dbReference>
<dbReference type="AlphaFoldDB" id="A0A8S1U8W3"/>
<dbReference type="SMART" id="SM00195">
    <property type="entry name" value="DSPc"/>
    <property type="match status" value="1"/>
</dbReference>
<dbReference type="InterPro" id="IPR000340">
    <property type="entry name" value="Dual-sp_phosphatase_cat-dom"/>
</dbReference>
<dbReference type="EC" id="3.1.3.48" evidence="2"/>
<dbReference type="GO" id="GO:0008330">
    <property type="term" value="F:protein tyrosine/threonine phosphatase activity"/>
    <property type="evidence" value="ECO:0007669"/>
    <property type="project" value="TreeGrafter"/>
</dbReference>
<feature type="domain" description="Tyrosine-protein phosphatase" evidence="5">
    <location>
        <begin position="19"/>
        <end position="157"/>
    </location>
</feature>
<organism evidence="7 8">
    <name type="scientific">Paramecium octaurelia</name>
    <dbReference type="NCBI Taxonomy" id="43137"/>
    <lineage>
        <taxon>Eukaryota</taxon>
        <taxon>Sar</taxon>
        <taxon>Alveolata</taxon>
        <taxon>Ciliophora</taxon>
        <taxon>Intramacronucleata</taxon>
        <taxon>Oligohymenophorea</taxon>
        <taxon>Peniculida</taxon>
        <taxon>Parameciidae</taxon>
        <taxon>Paramecium</taxon>
    </lineage>
</organism>
<proteinExistence type="inferred from homology"/>
<evidence type="ECO:0000259" key="6">
    <source>
        <dbReference type="PROSITE" id="PS50056"/>
    </source>
</evidence>
<dbReference type="FunFam" id="3.90.190.10:FF:000134">
    <property type="entry name" value="Uncharacterized protein"/>
    <property type="match status" value="1"/>
</dbReference>
<evidence type="ECO:0000256" key="1">
    <source>
        <dbReference type="ARBA" id="ARBA00008601"/>
    </source>
</evidence>
<gene>
    <name evidence="7" type="ORF">POCTA_138.1.T0380139</name>
</gene>
<dbReference type="GO" id="GO:0033550">
    <property type="term" value="F:MAP kinase tyrosine phosphatase activity"/>
    <property type="evidence" value="ECO:0007669"/>
    <property type="project" value="TreeGrafter"/>
</dbReference>
<reference evidence="7" key="1">
    <citation type="submission" date="2021-01" db="EMBL/GenBank/DDBJ databases">
        <authorList>
            <consortium name="Genoscope - CEA"/>
            <person name="William W."/>
        </authorList>
    </citation>
    <scope>NUCLEOTIDE SEQUENCE</scope>
</reference>
<dbReference type="PROSITE" id="PS00383">
    <property type="entry name" value="TYR_PHOSPHATASE_1"/>
    <property type="match status" value="1"/>
</dbReference>
<dbReference type="InterPro" id="IPR000387">
    <property type="entry name" value="Tyr_Pase_dom"/>
</dbReference>
<dbReference type="Pfam" id="PF00782">
    <property type="entry name" value="DSPc"/>
    <property type="match status" value="1"/>
</dbReference>
<dbReference type="PROSITE" id="PS50056">
    <property type="entry name" value="TYR_PHOSPHATASE_2"/>
    <property type="match status" value="1"/>
</dbReference>
<dbReference type="OrthoDB" id="10252009at2759"/>
<name>A0A8S1U8W3_PAROT</name>
<dbReference type="PANTHER" id="PTHR10159">
    <property type="entry name" value="DUAL SPECIFICITY PROTEIN PHOSPHATASE"/>
    <property type="match status" value="1"/>
</dbReference>
<evidence type="ECO:0000313" key="8">
    <source>
        <dbReference type="Proteomes" id="UP000683925"/>
    </source>
</evidence>
<dbReference type="CDD" id="cd14498">
    <property type="entry name" value="DSP"/>
    <property type="match status" value="1"/>
</dbReference>
<comment type="similarity">
    <text evidence="1">Belongs to the protein-tyrosine phosphatase family. Non-receptor class dual specificity subfamily.</text>
</comment>
<dbReference type="EMBL" id="CAJJDP010000038">
    <property type="protein sequence ID" value="CAD8160373.1"/>
    <property type="molecule type" value="Genomic_DNA"/>
</dbReference>
<dbReference type="InterPro" id="IPR016130">
    <property type="entry name" value="Tyr_Pase_AS"/>
</dbReference>
<dbReference type="Proteomes" id="UP000683925">
    <property type="component" value="Unassembled WGS sequence"/>
</dbReference>
<dbReference type="GO" id="GO:0005737">
    <property type="term" value="C:cytoplasm"/>
    <property type="evidence" value="ECO:0007669"/>
    <property type="project" value="TreeGrafter"/>
</dbReference>
<dbReference type="GO" id="GO:0017017">
    <property type="term" value="F:MAP kinase tyrosine/serine/threonine phosphatase activity"/>
    <property type="evidence" value="ECO:0007669"/>
    <property type="project" value="TreeGrafter"/>
</dbReference>
<evidence type="ECO:0000259" key="5">
    <source>
        <dbReference type="PROSITE" id="PS50054"/>
    </source>
</evidence>
<keyword evidence="3" id="KW-0378">Hydrolase</keyword>
<dbReference type="OMA" id="YQMREST"/>
<dbReference type="InterPro" id="IPR020422">
    <property type="entry name" value="TYR_PHOSPHATASE_DUAL_dom"/>
</dbReference>
<accession>A0A8S1U8W3</accession>
<keyword evidence="8" id="KW-1185">Reference proteome</keyword>
<dbReference type="PANTHER" id="PTHR10159:SF519">
    <property type="entry name" value="DUAL SPECIFICITY PROTEIN PHOSPHATASE MPK3"/>
    <property type="match status" value="1"/>
</dbReference>
<dbReference type="PROSITE" id="PS50054">
    <property type="entry name" value="TYR_PHOSPHATASE_DUAL"/>
    <property type="match status" value="1"/>
</dbReference>
<sequence>MQLPQAIYQMRESTSLILEPTDTSGALLLGNITSLTKAYKQNQVKAAISICEFSKFEGIQLDNHLIINIEDSEDENIIQYFEQTNQFIQENLKKGNVLVHCMAGISRSATIVIAYLMWSQKRSYKDAYKHVDEMREIIYPNEGFRNQLKEYELQLKKVQ</sequence>
<keyword evidence="4" id="KW-0904">Protein phosphatase</keyword>
<evidence type="ECO:0000256" key="2">
    <source>
        <dbReference type="ARBA" id="ARBA00013064"/>
    </source>
</evidence>
<evidence type="ECO:0000313" key="7">
    <source>
        <dbReference type="EMBL" id="CAD8160373.1"/>
    </source>
</evidence>
<protein>
    <recommendedName>
        <fullName evidence="2">protein-tyrosine-phosphatase</fullName>
        <ecNumber evidence="2">3.1.3.48</ecNumber>
    </recommendedName>
</protein>
<feature type="domain" description="Tyrosine specific protein phosphatases" evidence="6">
    <location>
        <begin position="78"/>
        <end position="135"/>
    </location>
</feature>
<comment type="caution">
    <text evidence="7">The sequence shown here is derived from an EMBL/GenBank/DDBJ whole genome shotgun (WGS) entry which is preliminary data.</text>
</comment>